<evidence type="ECO:0000256" key="4">
    <source>
        <dbReference type="PROSITE-ProRule" id="PRU00175"/>
    </source>
</evidence>
<dbReference type="PANTHER" id="PTHR46400:SF5">
    <property type="entry name" value="RING-TYPE DOMAIN-CONTAINING PROTEIN"/>
    <property type="match status" value="1"/>
</dbReference>
<evidence type="ECO:0000256" key="6">
    <source>
        <dbReference type="SAM" id="MobiDB-lite"/>
    </source>
</evidence>
<feature type="compositionally biased region" description="Low complexity" evidence="6">
    <location>
        <begin position="93"/>
        <end position="106"/>
    </location>
</feature>
<evidence type="ECO:0000256" key="3">
    <source>
        <dbReference type="ARBA" id="ARBA00022833"/>
    </source>
</evidence>
<dbReference type="SUPFAM" id="SSF57850">
    <property type="entry name" value="RING/U-box"/>
    <property type="match status" value="1"/>
</dbReference>
<dbReference type="SMART" id="SM00744">
    <property type="entry name" value="RINGv"/>
    <property type="match status" value="1"/>
</dbReference>
<evidence type="ECO:0000256" key="2">
    <source>
        <dbReference type="ARBA" id="ARBA00022771"/>
    </source>
</evidence>
<feature type="region of interest" description="Disordered" evidence="6">
    <location>
        <begin position="201"/>
        <end position="237"/>
    </location>
</feature>
<keyword evidence="1" id="KW-0479">Metal-binding</keyword>
<protein>
    <recommendedName>
        <fullName evidence="7">RING-type domain-containing protein</fullName>
    </recommendedName>
</protein>
<feature type="region of interest" description="Disordered" evidence="6">
    <location>
        <begin position="61"/>
        <end position="171"/>
    </location>
</feature>
<dbReference type="InterPro" id="IPR013083">
    <property type="entry name" value="Znf_RING/FYVE/PHD"/>
</dbReference>
<comment type="caution">
    <text evidence="8">The sequence shown here is derived from an EMBL/GenBank/DDBJ whole genome shotgun (WGS) entry which is preliminary data.</text>
</comment>
<dbReference type="GO" id="GO:0008270">
    <property type="term" value="F:zinc ion binding"/>
    <property type="evidence" value="ECO:0007669"/>
    <property type="project" value="UniProtKB-KW"/>
</dbReference>
<evidence type="ECO:0000256" key="1">
    <source>
        <dbReference type="ARBA" id="ARBA00022723"/>
    </source>
</evidence>
<dbReference type="GO" id="GO:0004842">
    <property type="term" value="F:ubiquitin-protein transferase activity"/>
    <property type="evidence" value="ECO:0007669"/>
    <property type="project" value="InterPro"/>
</dbReference>
<feature type="compositionally biased region" description="Polar residues" evidence="6">
    <location>
        <begin position="70"/>
        <end position="85"/>
    </location>
</feature>
<dbReference type="Proteomes" id="UP001209570">
    <property type="component" value="Unassembled WGS sequence"/>
</dbReference>
<dbReference type="PANTHER" id="PTHR46400">
    <property type="entry name" value="RING/U-BOX SUPERFAMILY PROTEIN"/>
    <property type="match status" value="1"/>
</dbReference>
<feature type="coiled-coil region" evidence="5">
    <location>
        <begin position="4"/>
        <end position="45"/>
    </location>
</feature>
<reference evidence="8" key="1">
    <citation type="submission" date="2021-12" db="EMBL/GenBank/DDBJ databases">
        <title>Prjna785345.</title>
        <authorList>
            <person name="Rujirawat T."/>
            <person name="Krajaejun T."/>
        </authorList>
    </citation>
    <scope>NUCLEOTIDE SEQUENCE</scope>
    <source>
        <strain evidence="8">Pi057C3</strain>
    </source>
</reference>
<dbReference type="CDD" id="cd16454">
    <property type="entry name" value="RING-H2_PA-TM-RING"/>
    <property type="match status" value="1"/>
</dbReference>
<feature type="compositionally biased region" description="Low complexity" evidence="6">
    <location>
        <begin position="152"/>
        <end position="165"/>
    </location>
</feature>
<keyword evidence="5" id="KW-0175">Coiled coil</keyword>
<dbReference type="GO" id="GO:0016567">
    <property type="term" value="P:protein ubiquitination"/>
    <property type="evidence" value="ECO:0007669"/>
    <property type="project" value="InterPro"/>
</dbReference>
<keyword evidence="9" id="KW-1185">Reference proteome</keyword>
<dbReference type="SMART" id="SM00184">
    <property type="entry name" value="RING"/>
    <property type="match status" value="1"/>
</dbReference>
<dbReference type="Gene3D" id="3.30.40.10">
    <property type="entry name" value="Zinc/RING finger domain, C3HC4 (zinc finger)"/>
    <property type="match status" value="1"/>
</dbReference>
<keyword evidence="3" id="KW-0862">Zinc</keyword>
<evidence type="ECO:0000313" key="9">
    <source>
        <dbReference type="Proteomes" id="UP001209570"/>
    </source>
</evidence>
<gene>
    <name evidence="8" type="ORF">P43SY_000171</name>
</gene>
<feature type="compositionally biased region" description="Polar residues" evidence="6">
    <location>
        <begin position="107"/>
        <end position="118"/>
    </location>
</feature>
<dbReference type="EMBL" id="JAKCXM010000243">
    <property type="protein sequence ID" value="KAJ0397647.1"/>
    <property type="molecule type" value="Genomic_DNA"/>
</dbReference>
<organism evidence="8 9">
    <name type="scientific">Pythium insidiosum</name>
    <name type="common">Pythiosis disease agent</name>
    <dbReference type="NCBI Taxonomy" id="114742"/>
    <lineage>
        <taxon>Eukaryota</taxon>
        <taxon>Sar</taxon>
        <taxon>Stramenopiles</taxon>
        <taxon>Oomycota</taxon>
        <taxon>Peronosporomycetes</taxon>
        <taxon>Pythiales</taxon>
        <taxon>Pythiaceae</taxon>
        <taxon>Pythium</taxon>
    </lineage>
</organism>
<accession>A0AAD5M067</accession>
<dbReference type="InterPro" id="IPR001841">
    <property type="entry name" value="Znf_RING"/>
</dbReference>
<dbReference type="PROSITE" id="PS50089">
    <property type="entry name" value="ZF_RING_2"/>
    <property type="match status" value="1"/>
</dbReference>
<dbReference type="GO" id="GO:0046621">
    <property type="term" value="P:negative regulation of organ growth"/>
    <property type="evidence" value="ECO:0007669"/>
    <property type="project" value="InterPro"/>
</dbReference>
<evidence type="ECO:0000259" key="7">
    <source>
        <dbReference type="PROSITE" id="PS50089"/>
    </source>
</evidence>
<feature type="compositionally biased region" description="Polar residues" evidence="6">
    <location>
        <begin position="221"/>
        <end position="234"/>
    </location>
</feature>
<proteinExistence type="predicted"/>
<evidence type="ECO:0000256" key="5">
    <source>
        <dbReference type="SAM" id="Coils"/>
    </source>
</evidence>
<name>A0AAD5M067_PYTIN</name>
<sequence length="395" mass="43548">MEQLARLEQRVREMEEAYALERQQRDALEKKYARLKRRYARLERVHAHVLEHAQETLLGADSRRLHAMSPTPSITTASTRDSTPCSAVIDLTSPSAARHASRRASPVTSHHSPQSAMSSEDYCAESPTSPDEARWRYVQRLQSSSPSEIAGTSPSTPLSSAPASSSRRRQLNFHSEPVARLGSRFGDDIAPHQPHRGVIAGLTGSATGSANVSGRRRSRATETAGSAAVSSHITSEVEDDTSEAASLALAHYLQQQENLAAMQEYEASIRAASHRAYGSRESLSRTEDLLQQQDADIDPDNMTYDELLQLGERVGDVKKEQWREVAVHVLSSLPTHRWSTRSESDVSCIICQESYNAGEVALTLPCAHVFHEDCVSGWIRENNSCPLCKLPIADI</sequence>
<dbReference type="Pfam" id="PF13639">
    <property type="entry name" value="zf-RING_2"/>
    <property type="match status" value="1"/>
</dbReference>
<keyword evidence="2 4" id="KW-0863">Zinc-finger</keyword>
<dbReference type="InterPro" id="IPR011016">
    <property type="entry name" value="Znf_RING-CH"/>
</dbReference>
<feature type="domain" description="RING-type" evidence="7">
    <location>
        <begin position="348"/>
        <end position="389"/>
    </location>
</feature>
<dbReference type="InterPro" id="IPR033276">
    <property type="entry name" value="BB"/>
</dbReference>
<evidence type="ECO:0000313" key="8">
    <source>
        <dbReference type="EMBL" id="KAJ0397647.1"/>
    </source>
</evidence>
<dbReference type="AlphaFoldDB" id="A0AAD5M067"/>